<dbReference type="NCBIfam" id="TIGR03466">
    <property type="entry name" value="HpnA"/>
    <property type="match status" value="1"/>
</dbReference>
<reference evidence="2" key="1">
    <citation type="submission" date="2020-07" db="EMBL/GenBank/DDBJ databases">
        <title>Huge and variable diversity of episymbiotic CPR bacteria and DPANN archaea in groundwater ecosystems.</title>
        <authorList>
            <person name="He C.Y."/>
            <person name="Keren R."/>
            <person name="Whittaker M."/>
            <person name="Farag I.F."/>
            <person name="Doudna J."/>
            <person name="Cate J.H.D."/>
            <person name="Banfield J.F."/>
        </authorList>
    </citation>
    <scope>NUCLEOTIDE SEQUENCE</scope>
    <source>
        <strain evidence="2">NC_groundwater_580_Pr5_B-0.1um_64_19</strain>
    </source>
</reference>
<dbReference type="AlphaFoldDB" id="A0A932AAU5"/>
<dbReference type="Proteomes" id="UP000779809">
    <property type="component" value="Unassembled WGS sequence"/>
</dbReference>
<dbReference type="InterPro" id="IPR017829">
    <property type="entry name" value="Hopanoid-assoc_sugar_epimerase"/>
</dbReference>
<gene>
    <name evidence="2" type="ORF">HYX28_08710</name>
</gene>
<sequence>MKAFVTGATGFVGSHVARLLAAQGAELRLLLRKTSPTDLIEGIKADRVFGDLTDPGSLKQGMAGCDAVFHVAADYRLWIPNPDSMYRVNVEGTRAIIRAAQETGVRRVVYTSSVATMGFTDDGTPCDEASPVDEAAMIGHYKRSKFFAEQVALEAGKAGAPVVVVNPTAPIGEQDIKPTPTGRIILDFLKRKFPAYVDTGLNVVDVREVARGHLLAFERAIPGERYILGGEDLTLKQLLDKLAAISGVPAPTKKVPHGVALGFAYLDEFFTGRVMKRAPRATVDAVRMGKKKMFASSAKAERDLGWRVVPIDAALRRACDWFISHGYVKGVKELAAVSS</sequence>
<proteinExistence type="predicted"/>
<dbReference type="InterPro" id="IPR051783">
    <property type="entry name" value="NAD(P)-dependent_oxidoreduct"/>
</dbReference>
<dbReference type="GO" id="GO:0004029">
    <property type="term" value="F:aldehyde dehydrogenase (NAD+) activity"/>
    <property type="evidence" value="ECO:0007669"/>
    <property type="project" value="TreeGrafter"/>
</dbReference>
<evidence type="ECO:0000313" key="2">
    <source>
        <dbReference type="EMBL" id="MBI2678849.1"/>
    </source>
</evidence>
<evidence type="ECO:0000259" key="1">
    <source>
        <dbReference type="Pfam" id="PF01370"/>
    </source>
</evidence>
<accession>A0A932AAU5</accession>
<dbReference type="InterPro" id="IPR036291">
    <property type="entry name" value="NAD(P)-bd_dom_sf"/>
</dbReference>
<dbReference type="PANTHER" id="PTHR48079:SF6">
    <property type="entry name" value="NAD(P)-BINDING DOMAIN-CONTAINING PROTEIN-RELATED"/>
    <property type="match status" value="1"/>
</dbReference>
<dbReference type="SUPFAM" id="SSF51735">
    <property type="entry name" value="NAD(P)-binding Rossmann-fold domains"/>
    <property type="match status" value="1"/>
</dbReference>
<organism evidence="2 3">
    <name type="scientific">Candidatus Korobacter versatilis</name>
    <dbReference type="NCBI Taxonomy" id="658062"/>
    <lineage>
        <taxon>Bacteria</taxon>
        <taxon>Pseudomonadati</taxon>
        <taxon>Acidobacteriota</taxon>
        <taxon>Terriglobia</taxon>
        <taxon>Terriglobales</taxon>
        <taxon>Candidatus Korobacteraceae</taxon>
        <taxon>Candidatus Korobacter</taxon>
    </lineage>
</organism>
<dbReference type="EMBL" id="JACPNR010000010">
    <property type="protein sequence ID" value="MBI2678849.1"/>
    <property type="molecule type" value="Genomic_DNA"/>
</dbReference>
<dbReference type="CDD" id="cd05228">
    <property type="entry name" value="AR_FR_like_1_SDR_e"/>
    <property type="match status" value="1"/>
</dbReference>
<name>A0A932AAU5_9BACT</name>
<dbReference type="GO" id="GO:0005737">
    <property type="term" value="C:cytoplasm"/>
    <property type="evidence" value="ECO:0007669"/>
    <property type="project" value="TreeGrafter"/>
</dbReference>
<comment type="caution">
    <text evidence="2">The sequence shown here is derived from an EMBL/GenBank/DDBJ whole genome shotgun (WGS) entry which is preliminary data.</text>
</comment>
<feature type="domain" description="NAD-dependent epimerase/dehydratase" evidence="1">
    <location>
        <begin position="4"/>
        <end position="229"/>
    </location>
</feature>
<dbReference type="Pfam" id="PF01370">
    <property type="entry name" value="Epimerase"/>
    <property type="match status" value="1"/>
</dbReference>
<dbReference type="InterPro" id="IPR001509">
    <property type="entry name" value="Epimerase_deHydtase"/>
</dbReference>
<evidence type="ECO:0000313" key="3">
    <source>
        <dbReference type="Proteomes" id="UP000779809"/>
    </source>
</evidence>
<dbReference type="Gene3D" id="3.40.50.720">
    <property type="entry name" value="NAD(P)-binding Rossmann-like Domain"/>
    <property type="match status" value="1"/>
</dbReference>
<dbReference type="PANTHER" id="PTHR48079">
    <property type="entry name" value="PROTEIN YEEZ"/>
    <property type="match status" value="1"/>
</dbReference>
<protein>
    <submittedName>
        <fullName evidence="2">NAD-dependent epimerase/dehydratase family protein</fullName>
    </submittedName>
</protein>